<comment type="caution">
    <text evidence="10">The sequence shown here is derived from an EMBL/GenBank/DDBJ whole genome shotgun (WGS) entry which is preliminary data.</text>
</comment>
<protein>
    <submittedName>
        <fullName evidence="10">MFS transporter</fullName>
    </submittedName>
</protein>
<dbReference type="PANTHER" id="PTHR23522">
    <property type="entry name" value="BLL5896 PROTEIN"/>
    <property type="match status" value="1"/>
</dbReference>
<evidence type="ECO:0000256" key="4">
    <source>
        <dbReference type="ARBA" id="ARBA00022519"/>
    </source>
</evidence>
<sequence length="403" mass="43137">MSDRPTSRLLQGMRLAAYGGAYFFAAGAFMSYWPVWLRDRGVSDTEIGTLFMSRQIVAVIATLSVGWIAHRLGGPRGVIVALGIGAIVMMGAYQFSYSFLAIFVVTMIWGFLWSPPMPLYDGVLVTETKKHGLDYARVRMWSSVAFIFGTFIAGIAVDRYGPPWVLYVGMASIVLLAPLALLLPAAAPRAAAAAEPGHAPFRVADLLRQPAFLLFLLACGLCQASHSVLYSFGTLTWRGAGIDDVTISALWAESVAIEIVLMLFGGWLLGRLGVCGLIALGLAAGLVRWTAMAFTTELWALVLLQALHSCTFAACHLGAMAFLQRALPAHGAAIGQSLYYALGTGATQAVVYQFSGILYSEYGQRAFLGMTVVSAIGMCAVIALARTWNGGLLVGHTQVPLPR</sequence>
<feature type="transmembrane region" description="Helical" evidence="8">
    <location>
        <begin position="270"/>
        <end position="291"/>
    </location>
</feature>
<feature type="transmembrane region" description="Helical" evidence="8">
    <location>
        <begin position="164"/>
        <end position="187"/>
    </location>
</feature>
<dbReference type="InterPro" id="IPR026032">
    <property type="entry name" value="HcaT-like"/>
</dbReference>
<keyword evidence="3" id="KW-1003">Cell membrane</keyword>
<keyword evidence="5 8" id="KW-0812">Transmembrane</keyword>
<evidence type="ECO:0000256" key="8">
    <source>
        <dbReference type="SAM" id="Phobius"/>
    </source>
</evidence>
<dbReference type="EMBL" id="JAHOPB010000004">
    <property type="protein sequence ID" value="MBU8877268.1"/>
    <property type="molecule type" value="Genomic_DNA"/>
</dbReference>
<evidence type="ECO:0000313" key="10">
    <source>
        <dbReference type="EMBL" id="MBU8877268.1"/>
    </source>
</evidence>
<evidence type="ECO:0000256" key="5">
    <source>
        <dbReference type="ARBA" id="ARBA00022692"/>
    </source>
</evidence>
<gene>
    <name evidence="10" type="ORF">KQ910_26100</name>
</gene>
<keyword evidence="2" id="KW-0813">Transport</keyword>
<feature type="transmembrane region" description="Helical" evidence="8">
    <location>
        <begin position="245"/>
        <end position="264"/>
    </location>
</feature>
<feature type="transmembrane region" description="Helical" evidence="8">
    <location>
        <begin position="12"/>
        <end position="35"/>
    </location>
</feature>
<evidence type="ECO:0000256" key="6">
    <source>
        <dbReference type="ARBA" id="ARBA00022989"/>
    </source>
</evidence>
<reference evidence="10 11" key="1">
    <citation type="submission" date="2021-06" db="EMBL/GenBank/DDBJ databases">
        <authorList>
            <person name="Lee D.H."/>
        </authorList>
    </citation>
    <scope>NUCLEOTIDE SEQUENCE [LARGE SCALE GENOMIC DNA]</scope>
    <source>
        <strain evidence="10 11">MMS21-HV4-11</strain>
    </source>
</reference>
<name>A0ABS6IRS5_9HYPH</name>
<keyword evidence="6 8" id="KW-1133">Transmembrane helix</keyword>
<proteinExistence type="predicted"/>
<keyword evidence="4" id="KW-0997">Cell inner membrane</keyword>
<evidence type="ECO:0000256" key="1">
    <source>
        <dbReference type="ARBA" id="ARBA00004429"/>
    </source>
</evidence>
<evidence type="ECO:0000256" key="2">
    <source>
        <dbReference type="ARBA" id="ARBA00022448"/>
    </source>
</evidence>
<feature type="transmembrane region" description="Helical" evidence="8">
    <location>
        <begin position="138"/>
        <end position="157"/>
    </location>
</feature>
<comment type="subcellular location">
    <subcellularLocation>
        <location evidence="1">Cell inner membrane</location>
        <topology evidence="1">Multi-pass membrane protein</topology>
    </subcellularLocation>
</comment>
<feature type="transmembrane region" description="Helical" evidence="8">
    <location>
        <begin position="47"/>
        <end position="67"/>
    </location>
</feature>
<dbReference type="Proteomes" id="UP000727907">
    <property type="component" value="Unassembled WGS sequence"/>
</dbReference>
<accession>A0ABS6IRS5</accession>
<dbReference type="InterPro" id="IPR024989">
    <property type="entry name" value="MFS_assoc_dom"/>
</dbReference>
<feature type="transmembrane region" description="Helical" evidence="8">
    <location>
        <begin position="211"/>
        <end position="233"/>
    </location>
</feature>
<feature type="transmembrane region" description="Helical" evidence="8">
    <location>
        <begin position="338"/>
        <end position="359"/>
    </location>
</feature>
<dbReference type="PIRSF" id="PIRSF004925">
    <property type="entry name" value="HcaT"/>
    <property type="match status" value="1"/>
</dbReference>
<keyword evidence="11" id="KW-1185">Reference proteome</keyword>
<evidence type="ECO:0000259" key="9">
    <source>
        <dbReference type="Pfam" id="PF12832"/>
    </source>
</evidence>
<feature type="transmembrane region" description="Helical" evidence="8">
    <location>
        <begin position="79"/>
        <end position="112"/>
    </location>
</feature>
<keyword evidence="7 8" id="KW-0472">Membrane</keyword>
<organism evidence="10 11">
    <name type="scientific">Reyranella humidisoli</name>
    <dbReference type="NCBI Taxonomy" id="2849149"/>
    <lineage>
        <taxon>Bacteria</taxon>
        <taxon>Pseudomonadati</taxon>
        <taxon>Pseudomonadota</taxon>
        <taxon>Alphaproteobacteria</taxon>
        <taxon>Hyphomicrobiales</taxon>
        <taxon>Reyranellaceae</taxon>
        <taxon>Reyranella</taxon>
    </lineage>
</organism>
<dbReference type="PANTHER" id="PTHR23522:SF10">
    <property type="entry name" value="3-PHENYLPROPIONIC ACID TRANSPORTER-RELATED"/>
    <property type="match status" value="1"/>
</dbReference>
<evidence type="ECO:0000256" key="3">
    <source>
        <dbReference type="ARBA" id="ARBA00022475"/>
    </source>
</evidence>
<evidence type="ECO:0000256" key="7">
    <source>
        <dbReference type="ARBA" id="ARBA00023136"/>
    </source>
</evidence>
<feature type="transmembrane region" description="Helical" evidence="8">
    <location>
        <begin position="366"/>
        <end position="385"/>
    </location>
</feature>
<dbReference type="RefSeq" id="WP_216966923.1">
    <property type="nucleotide sequence ID" value="NZ_JAHOPB010000004.1"/>
</dbReference>
<feature type="domain" description="Major facilitator superfamily associated" evidence="9">
    <location>
        <begin position="22"/>
        <end position="365"/>
    </location>
</feature>
<evidence type="ECO:0000313" key="11">
    <source>
        <dbReference type="Proteomes" id="UP000727907"/>
    </source>
</evidence>
<dbReference type="Pfam" id="PF12832">
    <property type="entry name" value="MFS_1_like"/>
    <property type="match status" value="1"/>
</dbReference>
<feature type="transmembrane region" description="Helical" evidence="8">
    <location>
        <begin position="298"/>
        <end position="323"/>
    </location>
</feature>
<dbReference type="NCBIfam" id="NF037955">
    <property type="entry name" value="mfs"/>
    <property type="match status" value="1"/>
</dbReference>